<feature type="compositionally biased region" description="Acidic residues" evidence="1">
    <location>
        <begin position="43"/>
        <end position="57"/>
    </location>
</feature>
<reference evidence="2 3" key="1">
    <citation type="submission" date="2022-05" db="EMBL/GenBank/DDBJ databases">
        <authorList>
            <consortium name="Genoscope - CEA"/>
            <person name="William W."/>
        </authorList>
    </citation>
    <scope>NUCLEOTIDE SEQUENCE [LARGE SCALE GENOMIC DNA]</scope>
</reference>
<feature type="compositionally biased region" description="Basic and acidic residues" evidence="1">
    <location>
        <begin position="305"/>
        <end position="327"/>
    </location>
</feature>
<evidence type="ECO:0000313" key="3">
    <source>
        <dbReference type="Proteomes" id="UP001159427"/>
    </source>
</evidence>
<dbReference type="EMBL" id="CALNXI010000697">
    <property type="protein sequence ID" value="CAH3034985.1"/>
    <property type="molecule type" value="Genomic_DNA"/>
</dbReference>
<sequence>MADRMEDLKLTVNQDFAKKLQKQKEKAELDNLKQKFGDKYLDDESESSSSESEDDDARELTSQKEKDFLTVLSLIKNRDPKIYEKDSNFYHEEAEEKSSSEEDSKDQSKSTKPMYLKDFERKELLEKGSKAFLSDEESDEDETSEGRASPTFVEEQKLLKESFKKAIQTNDDDDDDDDNAFLKVREKTSEEKMQEERAYVEWLRGQEEKKDTKPAVQLEALRRYWTDPSLDEGEQFLRDYILDRNYIDKDSERIPTYEEIVADDEEDESEVEKQEEFERKYNFRFEEPDAEFIKTYPRTIQGSVRKTDDRRKEKRKQRELNKQKVSE</sequence>
<feature type="compositionally biased region" description="Basic and acidic residues" evidence="1">
    <location>
        <begin position="83"/>
        <end position="129"/>
    </location>
</feature>
<organism evidence="2 3">
    <name type="scientific">Porites evermanni</name>
    <dbReference type="NCBI Taxonomy" id="104178"/>
    <lineage>
        <taxon>Eukaryota</taxon>
        <taxon>Metazoa</taxon>
        <taxon>Cnidaria</taxon>
        <taxon>Anthozoa</taxon>
        <taxon>Hexacorallia</taxon>
        <taxon>Scleractinia</taxon>
        <taxon>Fungiina</taxon>
        <taxon>Poritidae</taxon>
        <taxon>Porites</taxon>
    </lineage>
</organism>
<feature type="region of interest" description="Disordered" evidence="1">
    <location>
        <begin position="83"/>
        <end position="156"/>
    </location>
</feature>
<keyword evidence="3" id="KW-1185">Reference proteome</keyword>
<accession>A0ABN8MYV0</accession>
<evidence type="ECO:0000256" key="1">
    <source>
        <dbReference type="SAM" id="MobiDB-lite"/>
    </source>
</evidence>
<feature type="region of interest" description="Disordered" evidence="1">
    <location>
        <begin position="31"/>
        <end position="63"/>
    </location>
</feature>
<protein>
    <recommendedName>
        <fullName evidence="4">KRI1-like protein</fullName>
    </recommendedName>
</protein>
<feature type="compositionally biased region" description="Acidic residues" evidence="1">
    <location>
        <begin position="134"/>
        <end position="143"/>
    </location>
</feature>
<proteinExistence type="predicted"/>
<name>A0ABN8MYV0_9CNID</name>
<evidence type="ECO:0000313" key="2">
    <source>
        <dbReference type="EMBL" id="CAH3034985.1"/>
    </source>
</evidence>
<comment type="caution">
    <text evidence="2">The sequence shown here is derived from an EMBL/GenBank/DDBJ whole genome shotgun (WGS) entry which is preliminary data.</text>
</comment>
<feature type="non-terminal residue" evidence="2">
    <location>
        <position position="327"/>
    </location>
</feature>
<feature type="region of interest" description="Disordered" evidence="1">
    <location>
        <begin position="297"/>
        <end position="327"/>
    </location>
</feature>
<dbReference type="PANTHER" id="PTHR14490">
    <property type="entry name" value="ZINC FINGER, ZZ TYPE"/>
    <property type="match status" value="1"/>
</dbReference>
<dbReference type="InterPro" id="IPR018034">
    <property type="entry name" value="Kri1"/>
</dbReference>
<evidence type="ECO:0008006" key="4">
    <source>
        <dbReference type="Google" id="ProtNLM"/>
    </source>
</evidence>
<gene>
    <name evidence="2" type="ORF">PEVE_00039473</name>
</gene>
<dbReference type="Proteomes" id="UP001159427">
    <property type="component" value="Unassembled WGS sequence"/>
</dbReference>
<feature type="compositionally biased region" description="Basic and acidic residues" evidence="1">
    <location>
        <begin position="31"/>
        <end position="42"/>
    </location>
</feature>
<dbReference type="PANTHER" id="PTHR14490:SF5">
    <property type="entry name" value="PROTEIN KRI1 HOMOLOG"/>
    <property type="match status" value="1"/>
</dbReference>